<sequence>MSSAQPIPSPRPPPATANTQVKVIDSAAGRILCLADIRGKISAINDLAKETGAKAVIHTGDFGFFDNNSLERINDRTLRHLVLYSPLISPQLRQSRLGNDAAPNAIRQTILSHHAPLLSEFPMLQSGALRLAVPVFTVWGACEDVQILEKFRTGEYDIENLTILDEATTRCLDIGGVKLRLFGLGGALVMHKMFDNGEGRATIAGGQGTMWTTALQIGELVDTAQRTFDPSETRLLITHASPGREGLLAQLGLVLKADLFISGGLHFRYSSSYNEFSVQSDMEAFRTKILSGQAAFNKVWESVKAQVESAADENQRQLLEKALGVVARVPQPTTAAAPGGAAGTEEPAWKNCWHWNLCDAAYGNLVLDIKDGRISAELKSQGFNYAYRRSAPTGATGTSVSTAPQAVGSASSPAPGSSQQPKQQLPARVSPAPAPAPGHVPPITSLPVHAARPPPTQPRAANGVPMQGPTQQAKKGPKPESQKEKEASDKEKNAVKTSKPATPKPAAEKADTPAASTSAPETVASPAPAEAASPGPGKDGASSAGGRTPTTRRPPRNPYTLFMNKINDLPVTEAEIRDFFGEAKSGITFVKIPVHHHTRQQKGFAYVEFGDEDAMKAGLEKHVEKLKTSTPRVVIAEHREPVDNDGPTPPPAARGGGPFRGAGRGGRGGFARNTVAAAAAAAAGPAGRPAGRGKGSENGTAEGGKTEGAPAASTAPAPAPAAPVEAKKEGGGEEK</sequence>
<feature type="region of interest" description="Disordered" evidence="2">
    <location>
        <begin position="391"/>
        <end position="561"/>
    </location>
</feature>
<feature type="compositionally biased region" description="Polar residues" evidence="2">
    <location>
        <begin position="393"/>
        <end position="402"/>
    </location>
</feature>
<dbReference type="Pfam" id="PF00076">
    <property type="entry name" value="RRM_1"/>
    <property type="match status" value="1"/>
</dbReference>
<dbReference type="PROSITE" id="PS50102">
    <property type="entry name" value="RRM"/>
    <property type="match status" value="1"/>
</dbReference>
<dbReference type="OrthoDB" id="3918848at2759"/>
<feature type="compositionally biased region" description="Gly residues" evidence="2">
    <location>
        <begin position="654"/>
        <end position="669"/>
    </location>
</feature>
<dbReference type="Proteomes" id="UP000076842">
    <property type="component" value="Unassembled WGS sequence"/>
</dbReference>
<evidence type="ECO:0000256" key="1">
    <source>
        <dbReference type="PROSITE-ProRule" id="PRU00176"/>
    </source>
</evidence>
<dbReference type="AlphaFoldDB" id="A0A165CED3"/>
<keyword evidence="5" id="KW-1185">Reference proteome</keyword>
<evidence type="ECO:0000256" key="2">
    <source>
        <dbReference type="SAM" id="MobiDB-lite"/>
    </source>
</evidence>
<feature type="compositionally biased region" description="Basic and acidic residues" evidence="2">
    <location>
        <begin position="725"/>
        <end position="735"/>
    </location>
</feature>
<feature type="compositionally biased region" description="Basic and acidic residues" evidence="2">
    <location>
        <begin position="477"/>
        <end position="494"/>
    </location>
</feature>
<feature type="region of interest" description="Disordered" evidence="2">
    <location>
        <begin position="638"/>
        <end position="735"/>
    </location>
</feature>
<dbReference type="PANTHER" id="PTHR31987:SF11">
    <property type="entry name" value="DUF2433 DOMAIN-CONTAINING PROTEIN"/>
    <property type="match status" value="1"/>
</dbReference>
<dbReference type="EMBL" id="KV424154">
    <property type="protein sequence ID" value="KZT50661.1"/>
    <property type="molecule type" value="Genomic_DNA"/>
</dbReference>
<dbReference type="SUPFAM" id="SSF54928">
    <property type="entry name" value="RNA-binding domain, RBD"/>
    <property type="match status" value="1"/>
</dbReference>
<feature type="compositionally biased region" description="Low complexity" evidence="2">
    <location>
        <begin position="403"/>
        <end position="424"/>
    </location>
</feature>
<evidence type="ECO:0000259" key="3">
    <source>
        <dbReference type="PROSITE" id="PS50102"/>
    </source>
</evidence>
<keyword evidence="1" id="KW-0694">RNA-binding</keyword>
<evidence type="ECO:0000313" key="4">
    <source>
        <dbReference type="EMBL" id="KZT50661.1"/>
    </source>
</evidence>
<dbReference type="InterPro" id="IPR012677">
    <property type="entry name" value="Nucleotide-bd_a/b_plait_sf"/>
</dbReference>
<dbReference type="InterPro" id="IPR029052">
    <property type="entry name" value="Metallo-depent_PP-like"/>
</dbReference>
<reference evidence="4 5" key="1">
    <citation type="journal article" date="2016" name="Mol. Biol. Evol.">
        <title>Comparative Genomics of Early-Diverging Mushroom-Forming Fungi Provides Insights into the Origins of Lignocellulose Decay Capabilities.</title>
        <authorList>
            <person name="Nagy L.G."/>
            <person name="Riley R."/>
            <person name="Tritt A."/>
            <person name="Adam C."/>
            <person name="Daum C."/>
            <person name="Floudas D."/>
            <person name="Sun H."/>
            <person name="Yadav J.S."/>
            <person name="Pangilinan J."/>
            <person name="Larsson K.H."/>
            <person name="Matsuura K."/>
            <person name="Barry K."/>
            <person name="Labutti K."/>
            <person name="Kuo R."/>
            <person name="Ohm R.A."/>
            <person name="Bhattacharya S.S."/>
            <person name="Shirouzu T."/>
            <person name="Yoshinaga Y."/>
            <person name="Martin F.M."/>
            <person name="Grigoriev I.V."/>
            <person name="Hibbett D.S."/>
        </authorList>
    </citation>
    <scope>NUCLEOTIDE SEQUENCE [LARGE SCALE GENOMIC DNA]</scope>
    <source>
        <strain evidence="4 5">HHB12733</strain>
    </source>
</reference>
<evidence type="ECO:0000313" key="5">
    <source>
        <dbReference type="Proteomes" id="UP000076842"/>
    </source>
</evidence>
<feature type="compositionally biased region" description="Low complexity" evidence="2">
    <location>
        <begin position="512"/>
        <end position="536"/>
    </location>
</feature>
<dbReference type="SMART" id="SM00360">
    <property type="entry name" value="RRM"/>
    <property type="match status" value="1"/>
</dbReference>
<dbReference type="InterPro" id="IPR035979">
    <property type="entry name" value="RBD_domain_sf"/>
</dbReference>
<dbReference type="InterPro" id="IPR000504">
    <property type="entry name" value="RRM_dom"/>
</dbReference>
<dbReference type="Gene3D" id="3.30.70.330">
    <property type="match status" value="1"/>
</dbReference>
<dbReference type="STRING" id="1353952.A0A165CED3"/>
<dbReference type="PANTHER" id="PTHR31987">
    <property type="entry name" value="GLUTAMINASE A-RELATED"/>
    <property type="match status" value="1"/>
</dbReference>
<feature type="domain" description="RRM" evidence="3">
    <location>
        <begin position="559"/>
        <end position="640"/>
    </location>
</feature>
<proteinExistence type="predicted"/>
<organism evidence="4 5">
    <name type="scientific">Calocera cornea HHB12733</name>
    <dbReference type="NCBI Taxonomy" id="1353952"/>
    <lineage>
        <taxon>Eukaryota</taxon>
        <taxon>Fungi</taxon>
        <taxon>Dikarya</taxon>
        <taxon>Basidiomycota</taxon>
        <taxon>Agaricomycotina</taxon>
        <taxon>Dacrymycetes</taxon>
        <taxon>Dacrymycetales</taxon>
        <taxon>Dacrymycetaceae</taxon>
        <taxon>Calocera</taxon>
    </lineage>
</organism>
<dbReference type="SUPFAM" id="SSF56300">
    <property type="entry name" value="Metallo-dependent phosphatases"/>
    <property type="match status" value="1"/>
</dbReference>
<dbReference type="GO" id="GO:0003723">
    <property type="term" value="F:RNA binding"/>
    <property type="evidence" value="ECO:0007669"/>
    <property type="project" value="UniProtKB-UniRule"/>
</dbReference>
<name>A0A165CED3_9BASI</name>
<accession>A0A165CED3</accession>
<dbReference type="InterPro" id="IPR052743">
    <property type="entry name" value="Glutaminase_GtaA"/>
</dbReference>
<dbReference type="Pfam" id="PF10360">
    <property type="entry name" value="DUF2433"/>
    <property type="match status" value="1"/>
</dbReference>
<feature type="compositionally biased region" description="Low complexity" evidence="2">
    <location>
        <begin position="495"/>
        <end position="505"/>
    </location>
</feature>
<gene>
    <name evidence="4" type="ORF">CALCODRAFT_504476</name>
</gene>
<dbReference type="InterPro" id="IPR018829">
    <property type="entry name" value="DUF2433"/>
</dbReference>
<feature type="compositionally biased region" description="Low complexity" evidence="2">
    <location>
        <begin position="670"/>
        <end position="689"/>
    </location>
</feature>
<protein>
    <recommendedName>
        <fullName evidence="3">RRM domain-containing protein</fullName>
    </recommendedName>
</protein>
<dbReference type="InParanoid" id="A0A165CED3"/>